<dbReference type="GO" id="GO:0005829">
    <property type="term" value="C:cytosol"/>
    <property type="evidence" value="ECO:0007669"/>
    <property type="project" value="TreeGrafter"/>
</dbReference>
<dbReference type="PANTHER" id="PTHR32226:SF2">
    <property type="entry name" value="TELO2-INTERACTING PROTEIN 2"/>
    <property type="match status" value="1"/>
</dbReference>
<comment type="similarity">
    <text evidence="1">Belongs to the TTI2 family.</text>
</comment>
<dbReference type="InterPro" id="IPR018870">
    <property type="entry name" value="Tti2"/>
</dbReference>
<feature type="region of interest" description="Disordered" evidence="2">
    <location>
        <begin position="1"/>
        <end position="23"/>
    </location>
</feature>
<dbReference type="GO" id="GO:0005634">
    <property type="term" value="C:nucleus"/>
    <property type="evidence" value="ECO:0007669"/>
    <property type="project" value="TreeGrafter"/>
</dbReference>
<organism evidence="3">
    <name type="scientific">Pongo abelii</name>
    <name type="common">Sumatran orangutan</name>
    <name type="synonym">Pongo pygmaeus abelii</name>
    <dbReference type="NCBI Taxonomy" id="9601"/>
    <lineage>
        <taxon>Eukaryota</taxon>
        <taxon>Metazoa</taxon>
        <taxon>Chordata</taxon>
        <taxon>Craniata</taxon>
        <taxon>Vertebrata</taxon>
        <taxon>Euteleostomi</taxon>
        <taxon>Mammalia</taxon>
        <taxon>Eutheria</taxon>
        <taxon>Euarchontoglires</taxon>
        <taxon>Primates</taxon>
        <taxon>Haplorrhini</taxon>
        <taxon>Catarrhini</taxon>
        <taxon>Hominidae</taxon>
        <taxon>Pongo</taxon>
    </lineage>
</organism>
<evidence type="ECO:0000256" key="1">
    <source>
        <dbReference type="ARBA" id="ARBA00034736"/>
    </source>
</evidence>
<evidence type="ECO:0000313" key="3">
    <source>
        <dbReference type="EMBL" id="PNJ77349.1"/>
    </source>
</evidence>
<name>A0A2J8X5P7_PONAB</name>
<dbReference type="AlphaFoldDB" id="A0A2J8X5P7"/>
<comment type="caution">
    <text evidence="3">The sequence shown here is derived from an EMBL/GenBank/DDBJ whole genome shotgun (WGS) entry which is preliminary data.</text>
</comment>
<dbReference type="PANTHER" id="PTHR32226">
    <property type="entry name" value="TELO2-INTERACTING PROTEIN 2"/>
    <property type="match status" value="1"/>
</dbReference>
<dbReference type="EMBL" id="NDHI03003372">
    <property type="protein sequence ID" value="PNJ77349.1"/>
    <property type="molecule type" value="Genomic_DNA"/>
</dbReference>
<gene>
    <name evidence="3" type="ORF">CR201_G0005339</name>
</gene>
<feature type="non-terminal residue" evidence="3">
    <location>
        <position position="101"/>
    </location>
</feature>
<reference evidence="3" key="1">
    <citation type="submission" date="2017-12" db="EMBL/GenBank/DDBJ databases">
        <title>High-resolution comparative analysis of great ape genomes.</title>
        <authorList>
            <person name="Pollen A."/>
            <person name="Hastie A."/>
            <person name="Hormozdiari F."/>
            <person name="Dougherty M."/>
            <person name="Liu R."/>
            <person name="Chaisson M."/>
            <person name="Hoppe E."/>
            <person name="Hill C."/>
            <person name="Pang A."/>
            <person name="Hillier L."/>
            <person name="Baker C."/>
            <person name="Armstrong J."/>
            <person name="Shendure J."/>
            <person name="Paten B."/>
            <person name="Wilson R."/>
            <person name="Chao H."/>
            <person name="Schneider V."/>
            <person name="Ventura M."/>
            <person name="Kronenberg Z."/>
            <person name="Murali S."/>
            <person name="Gordon D."/>
            <person name="Cantsilieris S."/>
            <person name="Munson K."/>
            <person name="Nelson B."/>
            <person name="Raja A."/>
            <person name="Underwood J."/>
            <person name="Diekhans M."/>
            <person name="Fiddes I."/>
            <person name="Haussler D."/>
            <person name="Eichler E."/>
        </authorList>
    </citation>
    <scope>NUCLEOTIDE SEQUENCE [LARGE SCALE GENOMIC DNA]</scope>
    <source>
        <strain evidence="3">Susie</strain>
    </source>
</reference>
<accession>A0A2J8X5P7</accession>
<dbReference type="GO" id="GO:0110078">
    <property type="term" value="C:TTT Hsp90 cochaperone complex"/>
    <property type="evidence" value="ECO:0007669"/>
    <property type="project" value="InterPro"/>
</dbReference>
<evidence type="ECO:0000256" key="2">
    <source>
        <dbReference type="SAM" id="MobiDB-lite"/>
    </source>
</evidence>
<protein>
    <submittedName>
        <fullName evidence="3">TTI2 isoform 7</fullName>
    </submittedName>
</protein>
<sequence length="101" mass="10891">MELDNALEAPSQEDSSLSEELSHSAFGQAASKILHGLTCPESRRGNVKDVALKDLGDLIEATEFDRLFEGSGARFRGMPETLGQVAKALEKYAAPPKEEEG</sequence>
<proteinExistence type="inferred from homology"/>